<dbReference type="Proteomes" id="UP001303211">
    <property type="component" value="Chromosome"/>
</dbReference>
<comment type="cofactor">
    <cofactor evidence="4">
        <name>iron-sulfur cluster</name>
        <dbReference type="ChEBI" id="CHEBI:30408"/>
    </cofactor>
    <text evidence="4">Binds 1 iron-sulfur cluster per subunit.</text>
</comment>
<dbReference type="NCBIfam" id="NF010147">
    <property type="entry name" value="PRK13623.1"/>
    <property type="match status" value="1"/>
</dbReference>
<dbReference type="InterPro" id="IPR017870">
    <property type="entry name" value="FeS_cluster_insertion_CS"/>
</dbReference>
<name>A0ABZ0J3I6_9BURK</name>
<evidence type="ECO:0000259" key="5">
    <source>
        <dbReference type="Pfam" id="PF01521"/>
    </source>
</evidence>
<dbReference type="NCBIfam" id="TIGR00049">
    <property type="entry name" value="iron-sulfur cluster assembly accessory protein"/>
    <property type="match status" value="1"/>
</dbReference>
<dbReference type="SUPFAM" id="SSF89360">
    <property type="entry name" value="HesB-like domain"/>
    <property type="match status" value="1"/>
</dbReference>
<dbReference type="InterPro" id="IPR000361">
    <property type="entry name" value="ATAP_core_dom"/>
</dbReference>
<evidence type="ECO:0000256" key="4">
    <source>
        <dbReference type="HAMAP-Rule" id="MF_01380"/>
    </source>
</evidence>
<evidence type="ECO:0000313" key="7">
    <source>
        <dbReference type="Proteomes" id="UP001303211"/>
    </source>
</evidence>
<gene>
    <name evidence="4 6" type="primary">erpA</name>
    <name evidence="6" type="ORF">P4826_16090</name>
</gene>
<dbReference type="PANTHER" id="PTHR43011">
    <property type="entry name" value="IRON-SULFUR CLUSTER ASSEMBLY 2 HOMOLOG, MITOCHONDRIAL"/>
    <property type="match status" value="1"/>
</dbReference>
<dbReference type="Pfam" id="PF01521">
    <property type="entry name" value="Fe-S_biosyn"/>
    <property type="match status" value="1"/>
</dbReference>
<feature type="binding site" evidence="4">
    <location>
        <position position="113"/>
    </location>
    <ligand>
        <name>iron-sulfur cluster</name>
        <dbReference type="ChEBI" id="CHEBI:30408"/>
    </ligand>
</feature>
<dbReference type="PROSITE" id="PS01152">
    <property type="entry name" value="HESB"/>
    <property type="match status" value="1"/>
</dbReference>
<dbReference type="Gene3D" id="2.60.300.12">
    <property type="entry name" value="HesB-like domain"/>
    <property type="match status" value="1"/>
</dbReference>
<comment type="similarity">
    <text evidence="4">Belongs to the HesB/IscA family.</text>
</comment>
<comment type="subunit">
    <text evidence="4">Homodimer.</text>
</comment>
<dbReference type="HAMAP" id="MF_01380">
    <property type="entry name" value="Fe_S_insert_ErpA"/>
    <property type="match status" value="1"/>
</dbReference>
<reference evidence="6 7" key="1">
    <citation type="submission" date="2023-03" db="EMBL/GenBank/DDBJ databases">
        <title>Diaphorobacter basophil sp. nov., isolated from a sewage-treatment plant.</title>
        <authorList>
            <person name="Yang K."/>
        </authorList>
    </citation>
    <scope>NUCLEOTIDE SEQUENCE [LARGE SCALE GENOMIC DNA]</scope>
    <source>
        <strain evidence="6 7">Y-1</strain>
    </source>
</reference>
<keyword evidence="3 4" id="KW-0411">Iron-sulfur</keyword>
<evidence type="ECO:0000256" key="3">
    <source>
        <dbReference type="ARBA" id="ARBA00023014"/>
    </source>
</evidence>
<organism evidence="6 7">
    <name type="scientific">Diaphorobacter limosus</name>
    <dbReference type="NCBI Taxonomy" id="3036128"/>
    <lineage>
        <taxon>Bacteria</taxon>
        <taxon>Pseudomonadati</taxon>
        <taxon>Pseudomonadota</taxon>
        <taxon>Betaproteobacteria</taxon>
        <taxon>Burkholderiales</taxon>
        <taxon>Comamonadaceae</taxon>
        <taxon>Diaphorobacter</taxon>
    </lineage>
</organism>
<keyword evidence="7" id="KW-1185">Reference proteome</keyword>
<dbReference type="InterPro" id="IPR035903">
    <property type="entry name" value="HesB-like_dom_sf"/>
</dbReference>
<dbReference type="PANTHER" id="PTHR43011:SF1">
    <property type="entry name" value="IRON-SULFUR CLUSTER ASSEMBLY 2 HOMOLOG, MITOCHONDRIAL"/>
    <property type="match status" value="1"/>
</dbReference>
<keyword evidence="2 4" id="KW-0408">Iron</keyword>
<feature type="binding site" evidence="4">
    <location>
        <position position="49"/>
    </location>
    <ligand>
        <name>iron-sulfur cluster</name>
        <dbReference type="ChEBI" id="CHEBI:30408"/>
    </ligand>
</feature>
<accession>A0ABZ0J3I6</accession>
<protein>
    <recommendedName>
        <fullName evidence="4">Putative iron-sulfur cluster insertion protein ErpA</fullName>
    </recommendedName>
</protein>
<keyword evidence="1 4" id="KW-0479">Metal-binding</keyword>
<feature type="binding site" evidence="4">
    <location>
        <position position="115"/>
    </location>
    <ligand>
        <name>iron-sulfur cluster</name>
        <dbReference type="ChEBI" id="CHEBI:30408"/>
    </ligand>
</feature>
<sequence>MSAVAQTSDTEMPTPILFTDSAAAKVAELIAEEGNPELKLRVFVQGGGCSGFQYGFTFDEITNEDDTTMTKNGVSLLIDAMSFQYLVGAEIDYKEDLQGAQFVIKNPNADTTCGCGSSFSTPEH</sequence>
<feature type="domain" description="Core" evidence="5">
    <location>
        <begin position="16"/>
        <end position="116"/>
    </location>
</feature>
<evidence type="ECO:0000256" key="1">
    <source>
        <dbReference type="ARBA" id="ARBA00022723"/>
    </source>
</evidence>
<evidence type="ECO:0000256" key="2">
    <source>
        <dbReference type="ARBA" id="ARBA00023004"/>
    </source>
</evidence>
<proteinExistence type="inferred from homology"/>
<dbReference type="EMBL" id="CP136921">
    <property type="protein sequence ID" value="WOO31901.1"/>
    <property type="molecule type" value="Genomic_DNA"/>
</dbReference>
<dbReference type="InterPro" id="IPR023063">
    <property type="entry name" value="ErpA_proteobact"/>
</dbReference>
<dbReference type="InterPro" id="IPR016092">
    <property type="entry name" value="ATAP"/>
</dbReference>
<comment type="function">
    <text evidence="4">Required for insertion of 4Fe-4S clusters.</text>
</comment>
<evidence type="ECO:0000313" key="6">
    <source>
        <dbReference type="EMBL" id="WOO31901.1"/>
    </source>
</evidence>
<dbReference type="RefSeq" id="WP_317701370.1">
    <property type="nucleotide sequence ID" value="NZ_CP136921.1"/>
</dbReference>